<evidence type="ECO:0000256" key="12">
    <source>
        <dbReference type="ARBA" id="ARBA00022960"/>
    </source>
</evidence>
<evidence type="ECO:0000256" key="11">
    <source>
        <dbReference type="ARBA" id="ARBA00022857"/>
    </source>
</evidence>
<feature type="active site" description="Proton donor" evidence="19">
    <location>
        <position position="243"/>
    </location>
</feature>
<dbReference type="InterPro" id="IPR036635">
    <property type="entry name" value="MurB_C_sf"/>
</dbReference>
<dbReference type="GO" id="GO:0071949">
    <property type="term" value="F:FAD binding"/>
    <property type="evidence" value="ECO:0007669"/>
    <property type="project" value="InterPro"/>
</dbReference>
<reference evidence="21 22" key="1">
    <citation type="submission" date="2019-03" db="EMBL/GenBank/DDBJ databases">
        <title>Sapientia aquatica gen. nov., sp. nov., isolated from a crater lake.</title>
        <authorList>
            <person name="Felfoldi T."/>
            <person name="Szabo A."/>
            <person name="Toth E."/>
            <person name="Schumann P."/>
            <person name="Keki Z."/>
            <person name="Marialigeti K."/>
            <person name="Mathe I."/>
        </authorList>
    </citation>
    <scope>NUCLEOTIDE SEQUENCE [LARGE SCALE GENOMIC DNA]</scope>
    <source>
        <strain evidence="21 22">SA-152</strain>
    </source>
</reference>
<feature type="active site" evidence="19">
    <location>
        <position position="171"/>
    </location>
</feature>
<dbReference type="GO" id="GO:0009252">
    <property type="term" value="P:peptidoglycan biosynthetic process"/>
    <property type="evidence" value="ECO:0007669"/>
    <property type="project" value="UniProtKB-UniRule"/>
</dbReference>
<dbReference type="GO" id="GO:0071555">
    <property type="term" value="P:cell wall organization"/>
    <property type="evidence" value="ECO:0007669"/>
    <property type="project" value="UniProtKB-KW"/>
</dbReference>
<dbReference type="HAMAP" id="MF_00037">
    <property type="entry name" value="MurB"/>
    <property type="match status" value="1"/>
</dbReference>
<evidence type="ECO:0000256" key="7">
    <source>
        <dbReference type="ARBA" id="ARBA00022490"/>
    </source>
</evidence>
<feature type="active site" evidence="19">
    <location>
        <position position="339"/>
    </location>
</feature>
<dbReference type="RefSeq" id="WP_133326998.1">
    <property type="nucleotide sequence ID" value="NZ_SMYL01000002.1"/>
</dbReference>
<dbReference type="Gene3D" id="3.90.78.10">
    <property type="entry name" value="UDP-N-acetylenolpyruvoylglucosamine reductase, C-terminal domain"/>
    <property type="match status" value="1"/>
</dbReference>
<evidence type="ECO:0000256" key="10">
    <source>
        <dbReference type="ARBA" id="ARBA00022827"/>
    </source>
</evidence>
<dbReference type="OrthoDB" id="9804753at2"/>
<dbReference type="InterPro" id="IPR011601">
    <property type="entry name" value="MurB_C"/>
</dbReference>
<dbReference type="Pfam" id="PF01565">
    <property type="entry name" value="FAD_binding_4"/>
    <property type="match status" value="1"/>
</dbReference>
<dbReference type="PANTHER" id="PTHR21071">
    <property type="entry name" value="UDP-N-ACETYLENOLPYRUVOYLGLUCOSAMINE REDUCTASE"/>
    <property type="match status" value="1"/>
</dbReference>
<dbReference type="InterPro" id="IPR006094">
    <property type="entry name" value="Oxid_FAD_bind_N"/>
</dbReference>
<evidence type="ECO:0000256" key="3">
    <source>
        <dbReference type="ARBA" id="ARBA00004496"/>
    </source>
</evidence>
<evidence type="ECO:0000256" key="17">
    <source>
        <dbReference type="ARBA" id="ARBA00031026"/>
    </source>
</evidence>
<comment type="subcellular location">
    <subcellularLocation>
        <location evidence="3 19">Cytoplasm</location>
    </subcellularLocation>
</comment>
<keyword evidence="9 19" id="KW-0285">Flavoprotein</keyword>
<comment type="similarity">
    <text evidence="19">Belongs to the MurB family.</text>
</comment>
<evidence type="ECO:0000256" key="8">
    <source>
        <dbReference type="ARBA" id="ARBA00022618"/>
    </source>
</evidence>
<dbReference type="InterPro" id="IPR016169">
    <property type="entry name" value="FAD-bd_PCMH_sub2"/>
</dbReference>
<dbReference type="EMBL" id="SMYL01000002">
    <property type="protein sequence ID" value="TDK67594.1"/>
    <property type="molecule type" value="Genomic_DNA"/>
</dbReference>
<evidence type="ECO:0000313" key="22">
    <source>
        <dbReference type="Proteomes" id="UP000294829"/>
    </source>
</evidence>
<keyword evidence="11 19" id="KW-0521">NADP</keyword>
<evidence type="ECO:0000256" key="6">
    <source>
        <dbReference type="ARBA" id="ARBA00015188"/>
    </source>
</evidence>
<evidence type="ECO:0000256" key="9">
    <source>
        <dbReference type="ARBA" id="ARBA00022630"/>
    </source>
</evidence>
<keyword evidence="10 19" id="KW-0274">FAD</keyword>
<evidence type="ECO:0000256" key="13">
    <source>
        <dbReference type="ARBA" id="ARBA00022984"/>
    </source>
</evidence>
<dbReference type="InterPro" id="IPR016166">
    <property type="entry name" value="FAD-bd_PCMH"/>
</dbReference>
<dbReference type="InterPro" id="IPR016167">
    <property type="entry name" value="FAD-bd_PCMH_sub1"/>
</dbReference>
<evidence type="ECO:0000256" key="15">
    <source>
        <dbReference type="ARBA" id="ARBA00023306"/>
    </source>
</evidence>
<dbReference type="InterPro" id="IPR003170">
    <property type="entry name" value="MurB"/>
</dbReference>
<dbReference type="GO" id="GO:0005829">
    <property type="term" value="C:cytosol"/>
    <property type="evidence" value="ECO:0007669"/>
    <property type="project" value="TreeGrafter"/>
</dbReference>
<comment type="pathway">
    <text evidence="4 19">Cell wall biogenesis; peptidoglycan biosynthesis.</text>
</comment>
<dbReference type="AlphaFoldDB" id="A0A4R5W477"/>
<dbReference type="EC" id="1.3.1.98" evidence="5 19"/>
<gene>
    <name evidence="19 21" type="primary">murB</name>
    <name evidence="21" type="ORF">E2I14_07565</name>
</gene>
<comment type="caution">
    <text evidence="21">The sequence shown here is derived from an EMBL/GenBank/DDBJ whole genome shotgun (WGS) entry which is preliminary data.</text>
</comment>
<keyword evidence="13 19" id="KW-0573">Peptidoglycan synthesis</keyword>
<name>A0A4R5W477_9BURK</name>
<evidence type="ECO:0000256" key="2">
    <source>
        <dbReference type="ARBA" id="ARBA00003921"/>
    </source>
</evidence>
<keyword evidence="16 19" id="KW-0961">Cell wall biogenesis/degradation</keyword>
<evidence type="ECO:0000256" key="18">
    <source>
        <dbReference type="ARBA" id="ARBA00048914"/>
    </source>
</evidence>
<accession>A0A4R5W477</accession>
<keyword evidence="14 19" id="KW-0560">Oxidoreductase</keyword>
<evidence type="ECO:0000256" key="19">
    <source>
        <dbReference type="HAMAP-Rule" id="MF_00037"/>
    </source>
</evidence>
<dbReference type="GO" id="GO:0008360">
    <property type="term" value="P:regulation of cell shape"/>
    <property type="evidence" value="ECO:0007669"/>
    <property type="project" value="UniProtKB-KW"/>
</dbReference>
<evidence type="ECO:0000256" key="14">
    <source>
        <dbReference type="ARBA" id="ARBA00023002"/>
    </source>
</evidence>
<evidence type="ECO:0000256" key="4">
    <source>
        <dbReference type="ARBA" id="ARBA00004752"/>
    </source>
</evidence>
<keyword evidence="12 19" id="KW-0133">Cell shape</keyword>
<dbReference type="PANTHER" id="PTHR21071:SF4">
    <property type="entry name" value="UDP-N-ACETYLENOLPYRUVOYLGLUCOSAMINE REDUCTASE"/>
    <property type="match status" value="1"/>
</dbReference>
<evidence type="ECO:0000256" key="5">
    <source>
        <dbReference type="ARBA" id="ARBA00012518"/>
    </source>
</evidence>
<dbReference type="NCBIfam" id="NF010478">
    <property type="entry name" value="PRK13903.1"/>
    <property type="match status" value="1"/>
</dbReference>
<evidence type="ECO:0000256" key="1">
    <source>
        <dbReference type="ARBA" id="ARBA00001974"/>
    </source>
</evidence>
<evidence type="ECO:0000259" key="20">
    <source>
        <dbReference type="PROSITE" id="PS51387"/>
    </source>
</evidence>
<dbReference type="NCBIfam" id="NF000755">
    <property type="entry name" value="PRK00046.1"/>
    <property type="match status" value="1"/>
</dbReference>
<evidence type="ECO:0000313" key="21">
    <source>
        <dbReference type="EMBL" id="TDK67594.1"/>
    </source>
</evidence>
<organism evidence="21 22">
    <name type="scientific">Sapientia aquatica</name>
    <dbReference type="NCBI Taxonomy" id="1549640"/>
    <lineage>
        <taxon>Bacteria</taxon>
        <taxon>Pseudomonadati</taxon>
        <taxon>Pseudomonadota</taxon>
        <taxon>Betaproteobacteria</taxon>
        <taxon>Burkholderiales</taxon>
        <taxon>Oxalobacteraceae</taxon>
        <taxon>Sapientia</taxon>
    </lineage>
</organism>
<keyword evidence="22" id="KW-1185">Reference proteome</keyword>
<dbReference type="NCBIfam" id="TIGR00179">
    <property type="entry name" value="murB"/>
    <property type="match status" value="1"/>
</dbReference>
<comment type="function">
    <text evidence="2 19">Cell wall formation.</text>
</comment>
<dbReference type="Pfam" id="PF02873">
    <property type="entry name" value="MurB_C"/>
    <property type="match status" value="1"/>
</dbReference>
<dbReference type="SUPFAM" id="SSF56176">
    <property type="entry name" value="FAD-binding/transporter-associated domain-like"/>
    <property type="match status" value="1"/>
</dbReference>
<proteinExistence type="inferred from homology"/>
<protein>
    <recommendedName>
        <fullName evidence="6 19">UDP-N-acetylenolpyruvoylglucosamine reductase</fullName>
        <ecNumber evidence="5 19">1.3.1.98</ecNumber>
    </recommendedName>
    <alternativeName>
        <fullName evidence="17 19">UDP-N-acetylmuramate dehydrogenase</fullName>
    </alternativeName>
</protein>
<dbReference type="PROSITE" id="PS51387">
    <property type="entry name" value="FAD_PCMH"/>
    <property type="match status" value="1"/>
</dbReference>
<comment type="catalytic activity">
    <reaction evidence="18 19">
        <text>UDP-N-acetyl-alpha-D-muramate + NADP(+) = UDP-N-acetyl-3-O-(1-carboxyvinyl)-alpha-D-glucosamine + NADPH + H(+)</text>
        <dbReference type="Rhea" id="RHEA:12248"/>
        <dbReference type="ChEBI" id="CHEBI:15378"/>
        <dbReference type="ChEBI" id="CHEBI:57783"/>
        <dbReference type="ChEBI" id="CHEBI:58349"/>
        <dbReference type="ChEBI" id="CHEBI:68483"/>
        <dbReference type="ChEBI" id="CHEBI:70757"/>
        <dbReference type="EC" id="1.3.1.98"/>
    </reaction>
</comment>
<keyword evidence="8 19" id="KW-0132">Cell division</keyword>
<dbReference type="Gene3D" id="3.30.465.10">
    <property type="match status" value="1"/>
</dbReference>
<dbReference type="Gene3D" id="3.30.43.10">
    <property type="entry name" value="Uridine Diphospho-n-acetylenolpyruvylglucosamine Reductase, domain 2"/>
    <property type="match status" value="1"/>
</dbReference>
<keyword evidence="7 19" id="KW-0963">Cytoplasm</keyword>
<dbReference type="UniPathway" id="UPA00219"/>
<keyword evidence="15 19" id="KW-0131">Cell cycle</keyword>
<comment type="cofactor">
    <cofactor evidence="1 19">
        <name>FAD</name>
        <dbReference type="ChEBI" id="CHEBI:57692"/>
    </cofactor>
</comment>
<feature type="domain" description="FAD-binding PCMH-type" evidence="20">
    <location>
        <begin position="24"/>
        <end position="195"/>
    </location>
</feature>
<dbReference type="GO" id="GO:0008762">
    <property type="term" value="F:UDP-N-acetylmuramate dehydrogenase activity"/>
    <property type="evidence" value="ECO:0007669"/>
    <property type="project" value="UniProtKB-UniRule"/>
</dbReference>
<evidence type="ECO:0000256" key="16">
    <source>
        <dbReference type="ARBA" id="ARBA00023316"/>
    </source>
</evidence>
<dbReference type="InterPro" id="IPR036318">
    <property type="entry name" value="FAD-bd_PCMH-like_sf"/>
</dbReference>
<dbReference type="SUPFAM" id="SSF56194">
    <property type="entry name" value="Uridine diphospho-N-Acetylenolpyruvylglucosamine reductase, MurB, C-terminal domain"/>
    <property type="match status" value="1"/>
</dbReference>
<dbReference type="GO" id="GO:0051301">
    <property type="term" value="P:cell division"/>
    <property type="evidence" value="ECO:0007669"/>
    <property type="project" value="UniProtKB-KW"/>
</dbReference>
<sequence length="343" mass="36943">MNSNTIPFDIQSNVSLQSKTTFGIDASACQFVDITNVHQLVQIKQNSALSSLPRLVLGGGSNLVLTGDFDGLVLHMALAGRELVAEDDQAFYVRAAAGEGWHEFVQWSLSKGWGGLENLSLIPGSVGAAPIQNIGAYGVEIKDVFHSLNWFEFATETVHTMYRQDCRFAYRDSVFKNELRDLGVILDVTFALPKHWQAKLGYGDVAQSLAGIEAPSAQQVSDAICAIRQSKLPDPKVIGNAGSFFKNPLVSAELRDSLLAAFPQLVSYPQADGRFKLAAGWLIEQAGWKGRALGRAGVYAKQALVLVNLGGATGADVVALSQAVQADVLHKFGVQLEPEPVFV</sequence>
<dbReference type="Proteomes" id="UP000294829">
    <property type="component" value="Unassembled WGS sequence"/>
</dbReference>